<dbReference type="InterPro" id="IPR011004">
    <property type="entry name" value="Trimer_LpxA-like_sf"/>
</dbReference>
<reference evidence="2" key="1">
    <citation type="submission" date="2012-11" db="EMBL/GenBank/DDBJ databases">
        <authorList>
            <person name="Lucero-Rivera Y.E."/>
            <person name="Tovar-Ramirez D."/>
        </authorList>
    </citation>
    <scope>NUCLEOTIDE SEQUENCE [LARGE SCALE GENOMIC DNA]</scope>
    <source>
        <strain evidence="2">Araruama</strain>
    </source>
</reference>
<dbReference type="Gene3D" id="2.160.10.10">
    <property type="entry name" value="Hexapeptide repeat proteins"/>
    <property type="match status" value="1"/>
</dbReference>
<protein>
    <submittedName>
        <fullName evidence="1">Galactoside O-acetyltransferase</fullName>
    </submittedName>
</protein>
<dbReference type="EMBL" id="ATBP01002411">
    <property type="protein sequence ID" value="ETR65886.1"/>
    <property type="molecule type" value="Genomic_DNA"/>
</dbReference>
<sequence length="174" mass="19514">MQNPKFISLDDNCWIDKYVIILAGHDQSQRPRRYIQNKAFPIKKGRVHIGKSVHIGPYSLISGIGGVFISDECGFSSGVKVYSFSNHFRSDALPSDKQFHFGPLAEKERTFMIEGPIFFDKNVGVALNSVILPGVSIKRDSFIMINSVVTKTFEENSLISGNPAERIKERYNTG</sequence>
<comment type="caution">
    <text evidence="1">The sequence shown here is derived from an EMBL/GenBank/DDBJ whole genome shotgun (WGS) entry which is preliminary data.</text>
</comment>
<dbReference type="Proteomes" id="UP000189670">
    <property type="component" value="Unassembled WGS sequence"/>
</dbReference>
<proteinExistence type="predicted"/>
<dbReference type="InterPro" id="IPR051159">
    <property type="entry name" value="Hexapeptide_acetyltransf"/>
</dbReference>
<dbReference type="PANTHER" id="PTHR23416">
    <property type="entry name" value="SIALIC ACID SYNTHASE-RELATED"/>
    <property type="match status" value="1"/>
</dbReference>
<keyword evidence="1" id="KW-0808">Transferase</keyword>
<organism evidence="1 2">
    <name type="scientific">Candidatus Magnetoglobus multicellularis str. Araruama</name>
    <dbReference type="NCBI Taxonomy" id="890399"/>
    <lineage>
        <taxon>Bacteria</taxon>
        <taxon>Pseudomonadati</taxon>
        <taxon>Thermodesulfobacteriota</taxon>
        <taxon>Desulfobacteria</taxon>
        <taxon>Desulfobacterales</taxon>
        <taxon>Desulfobacteraceae</taxon>
        <taxon>Candidatus Magnetoglobus</taxon>
    </lineage>
</organism>
<dbReference type="GO" id="GO:0016740">
    <property type="term" value="F:transferase activity"/>
    <property type="evidence" value="ECO:0007669"/>
    <property type="project" value="UniProtKB-KW"/>
</dbReference>
<dbReference type="SUPFAM" id="SSF51161">
    <property type="entry name" value="Trimeric LpxA-like enzymes"/>
    <property type="match status" value="1"/>
</dbReference>
<dbReference type="AlphaFoldDB" id="A0A1V1NTS3"/>
<dbReference type="PANTHER" id="PTHR23416:SF78">
    <property type="entry name" value="LIPOPOLYSACCHARIDE BIOSYNTHESIS O-ACETYL TRANSFERASE WBBJ-RELATED"/>
    <property type="match status" value="1"/>
</dbReference>
<gene>
    <name evidence="1" type="ORF">OMM_05881</name>
</gene>
<evidence type="ECO:0000313" key="2">
    <source>
        <dbReference type="Proteomes" id="UP000189670"/>
    </source>
</evidence>
<evidence type="ECO:0000313" key="1">
    <source>
        <dbReference type="EMBL" id="ETR65886.1"/>
    </source>
</evidence>
<accession>A0A1V1NTS3</accession>
<name>A0A1V1NTS3_9BACT</name>